<evidence type="ECO:0000256" key="9">
    <source>
        <dbReference type="ARBA" id="ARBA00023242"/>
    </source>
</evidence>
<evidence type="ECO:0000256" key="11">
    <source>
        <dbReference type="SAM" id="MobiDB-lite"/>
    </source>
</evidence>
<evidence type="ECO:0000256" key="2">
    <source>
        <dbReference type="ARBA" id="ARBA00007494"/>
    </source>
</evidence>
<feature type="compositionally biased region" description="Basic residues" evidence="11">
    <location>
        <begin position="1"/>
        <end position="13"/>
    </location>
</feature>
<evidence type="ECO:0000256" key="1">
    <source>
        <dbReference type="ARBA" id="ARBA00004123"/>
    </source>
</evidence>
<dbReference type="InterPro" id="IPR029063">
    <property type="entry name" value="SAM-dependent_MTases_sf"/>
</dbReference>
<keyword evidence="9" id="KW-0539">Nucleus</keyword>
<feature type="compositionally biased region" description="Basic and acidic residues" evidence="11">
    <location>
        <begin position="516"/>
        <end position="559"/>
    </location>
</feature>
<feature type="compositionally biased region" description="Low complexity" evidence="11">
    <location>
        <begin position="502"/>
        <end position="515"/>
    </location>
</feature>
<dbReference type="PROSITE" id="PS51686">
    <property type="entry name" value="SAM_MT_RSMB_NOP"/>
    <property type="match status" value="1"/>
</dbReference>
<feature type="region of interest" description="Disordered" evidence="11">
    <location>
        <begin position="834"/>
        <end position="863"/>
    </location>
</feature>
<dbReference type="GO" id="GO:0030488">
    <property type="term" value="P:tRNA methylation"/>
    <property type="evidence" value="ECO:0007669"/>
    <property type="project" value="UniProtKB-ARBA"/>
</dbReference>
<keyword evidence="4 10" id="KW-0489">Methyltransferase</keyword>
<organism evidence="13 14">
    <name type="scientific">Hondaea fermentalgiana</name>
    <dbReference type="NCBI Taxonomy" id="2315210"/>
    <lineage>
        <taxon>Eukaryota</taxon>
        <taxon>Sar</taxon>
        <taxon>Stramenopiles</taxon>
        <taxon>Bigyra</taxon>
        <taxon>Labyrinthulomycetes</taxon>
        <taxon>Thraustochytrida</taxon>
        <taxon>Thraustochytriidae</taxon>
        <taxon>Hondaea</taxon>
    </lineage>
</organism>
<dbReference type="AlphaFoldDB" id="A0A2R5GBL5"/>
<comment type="caution">
    <text evidence="10">Lacks conserved residue(s) required for the propagation of feature annotation.</text>
</comment>
<keyword evidence="5 10" id="KW-0808">Transferase</keyword>
<feature type="active site" description="Nucleophile" evidence="10">
    <location>
        <position position="344"/>
    </location>
</feature>
<feature type="binding site" evidence="10">
    <location>
        <position position="227"/>
    </location>
    <ligand>
        <name>S-adenosyl-L-methionine</name>
        <dbReference type="ChEBI" id="CHEBI:59789"/>
    </ligand>
</feature>
<dbReference type="PANTHER" id="PTHR22808:SF1">
    <property type="entry name" value="RNA CYTOSINE-C(5)-METHYLTRANSFERASE NSUN2-RELATED"/>
    <property type="match status" value="1"/>
</dbReference>
<evidence type="ECO:0000256" key="4">
    <source>
        <dbReference type="ARBA" id="ARBA00022603"/>
    </source>
</evidence>
<keyword evidence="7" id="KW-0819">tRNA processing</keyword>
<feature type="binding site" evidence="10">
    <location>
        <position position="291"/>
    </location>
    <ligand>
        <name>S-adenosyl-L-methionine</name>
        <dbReference type="ChEBI" id="CHEBI:59789"/>
    </ligand>
</feature>
<sequence length="863" mass="95520">MGRHLKGKRRARRSGGGAGGNRGGEDEGGDTRDRRPKVWQVKVTTNRVHKAYYEAQGVFKDEEDEKAFYSKMNEVLPITIRLDGSSPYVKQLREKIRTELSEGLPMEVSEEEQKMANVERVLPPLALPWYPNQNAWRFGVDRRTMRKIKSLAKLKEFLIAEEDTGNIMRQEEASMIPPEFLDVKPEHNVLDMCAAPGSKTAQLLEALHKEDRSRNFAPPSGVVIANDAAANRTHMLMNRMRAMNSPNLIVTCHNAQTFPSVEGIICNHDRAQIKAYRAENGEGFFDRVLADVPCSGDGTMRKSPDIWRTWSPASGLVLHPLQLMIARRGLKVLRVGGLMVYSTCSINPMEDEAVVAEILRGANGAVELVDTTGQLPDLVRRAGKSTWKVAIPEIDATKTAKRNIPAPDEIKPGDDVEGAPENLGIRQFATFEEYEAYAKDHPPSKDVPAAVKSCWPPTEEEAAAFHLDRCMRIMPNDQDTGGFFVAVLRKVKPMHESQTNGAAAAAPEGPSAEVEAPAKEDADVATKEDADAAAKEDADAAAKEDDAEAPKEATKEADAAAHGGNDAEPTQREAQNMRDDDMIRVPDALWDPVVNYFDIDSAFGDASQLFYRAGSGEAGLGSKMNKRRRLAKAQAVERNESKPKNITFLSKSAAQIVHRNTRQKLHIVNGGMLLLKRTEKRKSAEDAYRFTQGALELVLPYVKSRKVEITLEDFAQLIHFSTFKVEAPEAKLVRSRFFGVPIKALSPRLQAHFAEPDNRGAVIAGLTPEDNERFLDTFGKRFALSLWAGLTLHALVNKEELLGIYQYCIGAKLMEPCTQDVEAVLVEHLAEEARNRMDKPNSRNEKVATASEEAKSADDVEAK</sequence>
<dbReference type="InterPro" id="IPR001678">
    <property type="entry name" value="MeTrfase_RsmB-F_NOP2_dom"/>
</dbReference>
<evidence type="ECO:0000256" key="7">
    <source>
        <dbReference type="ARBA" id="ARBA00022694"/>
    </source>
</evidence>
<dbReference type="PRINTS" id="PR02008">
    <property type="entry name" value="RCMTFAMILY"/>
</dbReference>
<evidence type="ECO:0000259" key="12">
    <source>
        <dbReference type="PROSITE" id="PS51686"/>
    </source>
</evidence>
<comment type="caution">
    <text evidence="13">The sequence shown here is derived from an EMBL/GenBank/DDBJ whole genome shotgun (WGS) entry which is preliminary data.</text>
</comment>
<feature type="region of interest" description="Disordered" evidence="11">
    <location>
        <begin position="1"/>
        <end position="37"/>
    </location>
</feature>
<dbReference type="InParanoid" id="A0A2R5GBL5"/>
<evidence type="ECO:0000256" key="6">
    <source>
        <dbReference type="ARBA" id="ARBA00022691"/>
    </source>
</evidence>
<dbReference type="InterPro" id="IPR049560">
    <property type="entry name" value="MeTrfase_RsmB-F_NOP2_cat"/>
</dbReference>
<dbReference type="PROSITE" id="PS01153">
    <property type="entry name" value="NOL1_NOP2_SUN"/>
    <property type="match status" value="1"/>
</dbReference>
<evidence type="ECO:0000313" key="14">
    <source>
        <dbReference type="Proteomes" id="UP000241890"/>
    </source>
</evidence>
<reference evidence="13 14" key="1">
    <citation type="submission" date="2017-12" db="EMBL/GenBank/DDBJ databases">
        <title>Sequencing, de novo assembly and annotation of complete genome of a new Thraustochytrid species, strain FCC1311.</title>
        <authorList>
            <person name="Sedici K."/>
            <person name="Godart F."/>
            <person name="Aiese Cigliano R."/>
            <person name="Sanseverino W."/>
            <person name="Barakat M."/>
            <person name="Ortet P."/>
            <person name="Marechal E."/>
            <person name="Cagnac O."/>
            <person name="Amato A."/>
        </authorList>
    </citation>
    <scope>NUCLEOTIDE SEQUENCE [LARGE SCALE GENOMIC DNA]</scope>
</reference>
<name>A0A2R5GBL5_9STRA</name>
<feature type="binding site" evidence="10">
    <location>
        <begin position="193"/>
        <end position="199"/>
    </location>
    <ligand>
        <name>S-adenosyl-L-methionine</name>
        <dbReference type="ChEBI" id="CHEBI:59789"/>
    </ligand>
</feature>
<dbReference type="InterPro" id="IPR023267">
    <property type="entry name" value="RCMT"/>
</dbReference>
<dbReference type="PRINTS" id="PR02011">
    <property type="entry name" value="RCMTNCL1"/>
</dbReference>
<dbReference type="PANTHER" id="PTHR22808">
    <property type="entry name" value="NCL1 YEAST -RELATED NOL1/NOP2/FMU SUN DOMAIN-CONTAINING"/>
    <property type="match status" value="1"/>
</dbReference>
<comment type="subcellular location">
    <subcellularLocation>
        <location evidence="1">Nucleus</location>
    </subcellularLocation>
</comment>
<accession>A0A2R5GBL5</accession>
<dbReference type="SUPFAM" id="SSF53335">
    <property type="entry name" value="S-adenosyl-L-methionine-dependent methyltransferases"/>
    <property type="match status" value="1"/>
</dbReference>
<feature type="compositionally biased region" description="Basic and acidic residues" evidence="11">
    <location>
        <begin position="569"/>
        <end position="578"/>
    </location>
</feature>
<evidence type="ECO:0000256" key="8">
    <source>
        <dbReference type="ARBA" id="ARBA00022884"/>
    </source>
</evidence>
<evidence type="ECO:0000313" key="13">
    <source>
        <dbReference type="EMBL" id="GBG27975.1"/>
    </source>
</evidence>
<feature type="compositionally biased region" description="Basic and acidic residues" evidence="11">
    <location>
        <begin position="23"/>
        <end position="33"/>
    </location>
</feature>
<dbReference type="OrthoDB" id="6093671at2759"/>
<dbReference type="GO" id="GO:0016428">
    <property type="term" value="F:tRNA (cytidine-5-)-methyltransferase activity"/>
    <property type="evidence" value="ECO:0007669"/>
    <property type="project" value="InterPro"/>
</dbReference>
<keyword evidence="8 10" id="KW-0694">RNA-binding</keyword>
<keyword evidence="3" id="KW-0820">tRNA-binding</keyword>
<dbReference type="Pfam" id="PF25376">
    <property type="entry name" value="Pre-PUA_NSUN2"/>
    <property type="match status" value="1"/>
</dbReference>
<gene>
    <name evidence="13" type="ORF">FCC1311_041982</name>
</gene>
<dbReference type="Gene3D" id="3.40.50.150">
    <property type="entry name" value="Vaccinia Virus protein VP39"/>
    <property type="match status" value="1"/>
</dbReference>
<dbReference type="GO" id="GO:0000049">
    <property type="term" value="F:tRNA binding"/>
    <property type="evidence" value="ECO:0007669"/>
    <property type="project" value="UniProtKB-KW"/>
</dbReference>
<evidence type="ECO:0000256" key="5">
    <source>
        <dbReference type="ARBA" id="ARBA00022679"/>
    </source>
</evidence>
<dbReference type="GO" id="GO:0005634">
    <property type="term" value="C:nucleus"/>
    <property type="evidence" value="ECO:0007669"/>
    <property type="project" value="UniProtKB-SubCell"/>
</dbReference>
<feature type="region of interest" description="Disordered" evidence="11">
    <location>
        <begin position="498"/>
        <end position="578"/>
    </location>
</feature>
<protein>
    <submittedName>
        <fullName evidence="13">tRNA cytosine34-C5-methyltransferase</fullName>
    </submittedName>
</protein>
<proteinExistence type="inferred from homology"/>
<dbReference type="InterPro" id="IPR023270">
    <property type="entry name" value="RCMT_NCL1"/>
</dbReference>
<dbReference type="Proteomes" id="UP000241890">
    <property type="component" value="Unassembled WGS sequence"/>
</dbReference>
<dbReference type="Pfam" id="PF01189">
    <property type="entry name" value="Methyltr_RsmB-F"/>
    <property type="match status" value="1"/>
</dbReference>
<evidence type="ECO:0000256" key="10">
    <source>
        <dbReference type="PROSITE-ProRule" id="PRU01023"/>
    </source>
</evidence>
<dbReference type="EMBL" id="BEYU01000038">
    <property type="protein sequence ID" value="GBG27975.1"/>
    <property type="molecule type" value="Genomic_DNA"/>
</dbReference>
<dbReference type="InterPro" id="IPR057285">
    <property type="entry name" value="Pre-PUA_NSUN2"/>
</dbReference>
<keyword evidence="6 10" id="KW-0949">S-adenosyl-L-methionine</keyword>
<keyword evidence="14" id="KW-1185">Reference proteome</keyword>
<dbReference type="InterPro" id="IPR018314">
    <property type="entry name" value="RsmB/NOL1/NOP2-like_CS"/>
</dbReference>
<feature type="domain" description="SAM-dependent MTase RsmB/NOP-type" evidence="12">
    <location>
        <begin position="68"/>
        <end position="491"/>
    </location>
</feature>
<evidence type="ECO:0000256" key="3">
    <source>
        <dbReference type="ARBA" id="ARBA00022555"/>
    </source>
</evidence>
<comment type="similarity">
    <text evidence="2 10">Belongs to the class I-like SAM-binding methyltransferase superfamily. RsmB/NOP family.</text>
</comment>